<gene>
    <name evidence="6" type="ORF">V6R86_11990</name>
</gene>
<dbReference type="GO" id="GO:0032259">
    <property type="term" value="P:methylation"/>
    <property type="evidence" value="ECO:0007669"/>
    <property type="project" value="UniProtKB-KW"/>
</dbReference>
<keyword evidence="5" id="KW-0443">Lipid metabolism</keyword>
<dbReference type="InterPro" id="IPR029063">
    <property type="entry name" value="SAM-dependent_MTases_sf"/>
</dbReference>
<evidence type="ECO:0000256" key="1">
    <source>
        <dbReference type="ARBA" id="ARBA00010815"/>
    </source>
</evidence>
<dbReference type="PIRSF" id="PIRSF003085">
    <property type="entry name" value="CMAS"/>
    <property type="match status" value="1"/>
</dbReference>
<dbReference type="EC" id="2.1.1.-" evidence="6"/>
<sequence>MATRGSHLLNADRSFVTGAGLLGRFLAPAFARILDQLHERLREGGIHGTLPDGTARRIGFHAPGPEPVVTLHSWRALVRLATSGSVGWYKAWANGEWSSPDPVPLFDLFMRNAVSLAGTARAKGPFRLVNWLAHHWRDNAPGQARRNIAAHYDLGNDFYAAWLDPSMSYSSALFRSPEATLEAAQHAKIDAILNRLNLTEDSTLLEVGCGWGGLAIAAARRGARVTGLTLSTEQQAWAQQRIAAEGLADRITIRLEDYRDHRGRYDAVASVEMVEAVGQRWWPTYLDAIAANLRPGGRAALQSITIRPELFDAYAASADFIQTYIFPGGMLLHEPRFRALAQERGLAWHEPHAFGLDYAKTLKRWRTTYDEAVAAGRLADFSPEFHDLWRYYLMYCEGGFRGGGIDVAQVTLVKA</sequence>
<dbReference type="Proteomes" id="UP001382935">
    <property type="component" value="Chromosome"/>
</dbReference>
<evidence type="ECO:0000256" key="2">
    <source>
        <dbReference type="ARBA" id="ARBA00022603"/>
    </source>
</evidence>
<name>A0ABZ2G629_9SPHN</name>
<protein>
    <submittedName>
        <fullName evidence="6">Cyclopropane-fatty-acyl-phospholipid synthase family protein</fullName>
        <ecNumber evidence="6">2.1.1.-</ecNumber>
    </submittedName>
</protein>
<keyword evidence="7" id="KW-1185">Reference proteome</keyword>
<evidence type="ECO:0000313" key="6">
    <source>
        <dbReference type="EMBL" id="WWM71370.1"/>
    </source>
</evidence>
<keyword evidence="4" id="KW-0949">S-adenosyl-L-methionine</keyword>
<dbReference type="SUPFAM" id="SSF53335">
    <property type="entry name" value="S-adenosyl-L-methionine-dependent methyltransferases"/>
    <property type="match status" value="1"/>
</dbReference>
<dbReference type="InterPro" id="IPR050723">
    <property type="entry name" value="CFA/CMAS"/>
</dbReference>
<evidence type="ECO:0000256" key="5">
    <source>
        <dbReference type="ARBA" id="ARBA00023098"/>
    </source>
</evidence>
<comment type="similarity">
    <text evidence="1">Belongs to the CFA/CMAS family.</text>
</comment>
<proteinExistence type="inferred from homology"/>
<dbReference type="InterPro" id="IPR003333">
    <property type="entry name" value="CMAS"/>
</dbReference>
<dbReference type="EMBL" id="CP145607">
    <property type="protein sequence ID" value="WWM71370.1"/>
    <property type="molecule type" value="Genomic_DNA"/>
</dbReference>
<evidence type="ECO:0000256" key="3">
    <source>
        <dbReference type="ARBA" id="ARBA00022679"/>
    </source>
</evidence>
<evidence type="ECO:0000313" key="7">
    <source>
        <dbReference type="Proteomes" id="UP001382935"/>
    </source>
</evidence>
<dbReference type="CDD" id="cd02440">
    <property type="entry name" value="AdoMet_MTases"/>
    <property type="match status" value="1"/>
</dbReference>
<accession>A0ABZ2G629</accession>
<evidence type="ECO:0000256" key="4">
    <source>
        <dbReference type="ARBA" id="ARBA00022691"/>
    </source>
</evidence>
<dbReference type="GO" id="GO:0008168">
    <property type="term" value="F:methyltransferase activity"/>
    <property type="evidence" value="ECO:0007669"/>
    <property type="project" value="UniProtKB-KW"/>
</dbReference>
<dbReference type="PANTHER" id="PTHR43667">
    <property type="entry name" value="CYCLOPROPANE-FATTY-ACYL-PHOSPHOLIPID SYNTHASE"/>
    <property type="match status" value="1"/>
</dbReference>
<keyword evidence="2 6" id="KW-0489">Methyltransferase</keyword>
<dbReference type="PANTHER" id="PTHR43667:SF2">
    <property type="entry name" value="FATTY ACID C-METHYL TRANSFERASE"/>
    <property type="match status" value="1"/>
</dbReference>
<dbReference type="Gene3D" id="3.40.50.150">
    <property type="entry name" value="Vaccinia Virus protein VP39"/>
    <property type="match status" value="1"/>
</dbReference>
<organism evidence="6 7">
    <name type="scientific">Sphingomonas kaistensis</name>
    <dbReference type="NCBI Taxonomy" id="298708"/>
    <lineage>
        <taxon>Bacteria</taxon>
        <taxon>Pseudomonadati</taxon>
        <taxon>Pseudomonadota</taxon>
        <taxon>Alphaproteobacteria</taxon>
        <taxon>Sphingomonadales</taxon>
        <taxon>Sphingomonadaceae</taxon>
        <taxon>Sphingomonas</taxon>
    </lineage>
</organism>
<keyword evidence="3 6" id="KW-0808">Transferase</keyword>
<dbReference type="RefSeq" id="WP_338504783.1">
    <property type="nucleotide sequence ID" value="NZ_CP145607.1"/>
</dbReference>
<reference evidence="6 7" key="1">
    <citation type="submission" date="2024-02" db="EMBL/GenBank/DDBJ databases">
        <title>Full genome sequence of Sphingomonas kaistensis.</title>
        <authorList>
            <person name="Poletto B.L."/>
            <person name="Silva G."/>
            <person name="Galante D."/>
            <person name="Campos K.R."/>
            <person name="Santos M.B.N."/>
            <person name="Sacchi C.T."/>
        </authorList>
    </citation>
    <scope>NUCLEOTIDE SEQUENCE [LARGE SCALE GENOMIC DNA]</scope>
    <source>
        <strain evidence="6 7">MA4R</strain>
    </source>
</reference>
<dbReference type="Pfam" id="PF02353">
    <property type="entry name" value="CMAS"/>
    <property type="match status" value="1"/>
</dbReference>